<comment type="catalytic activity">
    <reaction evidence="13">
        <text>O-phospho-D-serine + H2O = D-serine + phosphate</text>
        <dbReference type="Rhea" id="RHEA:24873"/>
        <dbReference type="ChEBI" id="CHEBI:15377"/>
        <dbReference type="ChEBI" id="CHEBI:35247"/>
        <dbReference type="ChEBI" id="CHEBI:43474"/>
        <dbReference type="ChEBI" id="CHEBI:58680"/>
        <dbReference type="EC" id="3.1.3.3"/>
    </reaction>
</comment>
<keyword evidence="6" id="KW-0028">Amino-acid biosynthesis</keyword>
<dbReference type="InterPro" id="IPR050582">
    <property type="entry name" value="HAD-like_SerB"/>
</dbReference>
<evidence type="ECO:0000256" key="8">
    <source>
        <dbReference type="ARBA" id="ARBA00022801"/>
    </source>
</evidence>
<evidence type="ECO:0000256" key="10">
    <source>
        <dbReference type="ARBA" id="ARBA00023299"/>
    </source>
</evidence>
<dbReference type="SUPFAM" id="SSF56784">
    <property type="entry name" value="HAD-like"/>
    <property type="match status" value="1"/>
</dbReference>
<evidence type="ECO:0000256" key="9">
    <source>
        <dbReference type="ARBA" id="ARBA00022842"/>
    </source>
</evidence>
<evidence type="ECO:0000256" key="13">
    <source>
        <dbReference type="ARBA" id="ARBA00048523"/>
    </source>
</evidence>
<comment type="caution">
    <text evidence="14">The sequence shown here is derived from an EMBL/GenBank/DDBJ whole genome shotgun (WGS) entry which is preliminary data.</text>
</comment>
<evidence type="ECO:0000256" key="3">
    <source>
        <dbReference type="ARBA" id="ARBA00009184"/>
    </source>
</evidence>
<evidence type="ECO:0000256" key="6">
    <source>
        <dbReference type="ARBA" id="ARBA00022605"/>
    </source>
</evidence>
<comment type="similarity">
    <text evidence="3">Belongs to the HAD-like hydrolase superfamily. SerB family.</text>
</comment>
<dbReference type="InterPro" id="IPR023214">
    <property type="entry name" value="HAD_sf"/>
</dbReference>
<dbReference type="InterPro" id="IPR004469">
    <property type="entry name" value="PSP"/>
</dbReference>
<keyword evidence="7" id="KW-0479">Metal-binding</keyword>
<keyword evidence="10" id="KW-0718">Serine biosynthesis</keyword>
<reference evidence="14 15" key="1">
    <citation type="submission" date="2023-10" db="EMBL/GenBank/DDBJ databases">
        <authorList>
            <person name="Venkata Ramana C."/>
            <person name="Sasikala C."/>
            <person name="Dhurka M."/>
        </authorList>
    </citation>
    <scope>NUCLEOTIDE SEQUENCE [LARGE SCALE GENOMIC DNA]</scope>
    <source>
        <strain evidence="14 15">KCTC 32151</strain>
    </source>
</reference>
<evidence type="ECO:0000256" key="5">
    <source>
        <dbReference type="ARBA" id="ARBA00015196"/>
    </source>
</evidence>
<dbReference type="EMBL" id="JAWLIP010000009">
    <property type="protein sequence ID" value="MDV6228320.1"/>
    <property type="molecule type" value="Genomic_DNA"/>
</dbReference>
<dbReference type="SFLD" id="SFLDF00029">
    <property type="entry name" value="phosphoserine_phosphatase"/>
    <property type="match status" value="1"/>
</dbReference>
<gene>
    <name evidence="14" type="primary">serB</name>
    <name evidence="14" type="ORF">R2G56_18665</name>
</gene>
<comment type="catalytic activity">
    <reaction evidence="12">
        <text>O-phospho-L-serine + H2O = L-serine + phosphate</text>
        <dbReference type="Rhea" id="RHEA:21208"/>
        <dbReference type="ChEBI" id="CHEBI:15377"/>
        <dbReference type="ChEBI" id="CHEBI:33384"/>
        <dbReference type="ChEBI" id="CHEBI:43474"/>
        <dbReference type="ChEBI" id="CHEBI:57524"/>
        <dbReference type="EC" id="3.1.3.3"/>
    </reaction>
</comment>
<keyword evidence="9" id="KW-0460">Magnesium</keyword>
<evidence type="ECO:0000256" key="1">
    <source>
        <dbReference type="ARBA" id="ARBA00001946"/>
    </source>
</evidence>
<comment type="cofactor">
    <cofactor evidence="1">
        <name>Mg(2+)</name>
        <dbReference type="ChEBI" id="CHEBI:18420"/>
    </cofactor>
</comment>
<dbReference type="SFLD" id="SFLDS00003">
    <property type="entry name" value="Haloacid_Dehalogenase"/>
    <property type="match status" value="1"/>
</dbReference>
<dbReference type="Proteomes" id="UP001185659">
    <property type="component" value="Unassembled WGS sequence"/>
</dbReference>
<accession>A0ABU4APZ6</accession>
<evidence type="ECO:0000313" key="15">
    <source>
        <dbReference type="Proteomes" id="UP001185659"/>
    </source>
</evidence>
<dbReference type="NCBIfam" id="TIGR00338">
    <property type="entry name" value="serB"/>
    <property type="match status" value="1"/>
</dbReference>
<evidence type="ECO:0000256" key="11">
    <source>
        <dbReference type="ARBA" id="ARBA00031693"/>
    </source>
</evidence>
<dbReference type="PANTHER" id="PTHR43344:SF2">
    <property type="entry name" value="PHOSPHOSERINE PHOSPHATASE"/>
    <property type="match status" value="1"/>
</dbReference>
<evidence type="ECO:0000256" key="4">
    <source>
        <dbReference type="ARBA" id="ARBA00012640"/>
    </source>
</evidence>
<evidence type="ECO:0000256" key="2">
    <source>
        <dbReference type="ARBA" id="ARBA00005135"/>
    </source>
</evidence>
<dbReference type="EC" id="3.1.3.3" evidence="4"/>
<dbReference type="GO" id="GO:0016787">
    <property type="term" value="F:hydrolase activity"/>
    <property type="evidence" value="ECO:0007669"/>
    <property type="project" value="UniProtKB-KW"/>
</dbReference>
<evidence type="ECO:0000256" key="7">
    <source>
        <dbReference type="ARBA" id="ARBA00022723"/>
    </source>
</evidence>
<dbReference type="SFLD" id="SFLDG01136">
    <property type="entry name" value="C1.6:_Phosphoserine_Phosphatas"/>
    <property type="match status" value="1"/>
</dbReference>
<keyword evidence="15" id="KW-1185">Reference proteome</keyword>
<protein>
    <recommendedName>
        <fullName evidence="5">Phosphoserine phosphatase</fullName>
        <ecNumber evidence="4">3.1.3.3</ecNumber>
    </recommendedName>
    <alternativeName>
        <fullName evidence="11">O-phosphoserine phosphohydrolase</fullName>
    </alternativeName>
</protein>
<comment type="pathway">
    <text evidence="2">Amino-acid biosynthesis; L-serine biosynthesis; L-serine from 3-phospho-D-glycerate: step 3/3.</text>
</comment>
<dbReference type="InterPro" id="IPR036412">
    <property type="entry name" value="HAD-like_sf"/>
</dbReference>
<dbReference type="RefSeq" id="WP_317562241.1">
    <property type="nucleotide sequence ID" value="NZ_JAWLIP010000009.1"/>
</dbReference>
<name>A0ABU4APZ6_9HYPH</name>
<evidence type="ECO:0000313" key="14">
    <source>
        <dbReference type="EMBL" id="MDV6228320.1"/>
    </source>
</evidence>
<dbReference type="PANTHER" id="PTHR43344">
    <property type="entry name" value="PHOSPHOSERINE PHOSPHATASE"/>
    <property type="match status" value="1"/>
</dbReference>
<organism evidence="14 15">
    <name type="scientific">Nitratireductor aquimarinus</name>
    <dbReference type="NCBI Taxonomy" id="889300"/>
    <lineage>
        <taxon>Bacteria</taxon>
        <taxon>Pseudomonadati</taxon>
        <taxon>Pseudomonadota</taxon>
        <taxon>Alphaproteobacteria</taxon>
        <taxon>Hyphomicrobiales</taxon>
        <taxon>Phyllobacteriaceae</taxon>
        <taxon>Nitratireductor</taxon>
    </lineage>
</organism>
<dbReference type="Gene3D" id="3.40.50.1000">
    <property type="entry name" value="HAD superfamily/HAD-like"/>
    <property type="match status" value="1"/>
</dbReference>
<dbReference type="SFLD" id="SFLDG01137">
    <property type="entry name" value="C1.6.1:_Phosphoserine_Phosphat"/>
    <property type="match status" value="1"/>
</dbReference>
<keyword evidence="8 14" id="KW-0378">Hydrolase</keyword>
<sequence length="298" mass="32133">MDWRLILIGENGPTPKQAERIAEALRATGATLELISEGTGKTFPFPVLEVLDPQDRLDRATIHQIAARLGTDVHIAARPSAECKLLVADMEATIIEDEMLDLLADKRGIGPAVADITARTMAGELDFSRSLKARTKLLAGTPESQLRELCGQIRYTPGARTLVQTMRAAGAKTVLVTGGYDIFAQEVVRHCGFDEVVSNRPVLRDGVMTGELHPPICNAQTKREQLLRYCEELGIGPHSACCVGDGANDVEMLQTCGLAVSYKGKSVVQKIVDLNITNGDLTAALYAQGFKAAQIADH</sequence>
<dbReference type="Pfam" id="PF12710">
    <property type="entry name" value="HAD"/>
    <property type="match status" value="1"/>
</dbReference>
<dbReference type="NCBIfam" id="TIGR01488">
    <property type="entry name" value="HAD-SF-IB"/>
    <property type="match status" value="1"/>
</dbReference>
<proteinExistence type="inferred from homology"/>
<evidence type="ECO:0000256" key="12">
    <source>
        <dbReference type="ARBA" id="ARBA00048138"/>
    </source>
</evidence>